<dbReference type="Proteomes" id="UP000054477">
    <property type="component" value="Unassembled WGS sequence"/>
</dbReference>
<name>A0A0C9XYH1_9AGAR</name>
<dbReference type="EMBL" id="KN838617">
    <property type="protein sequence ID" value="KIK00883.1"/>
    <property type="molecule type" value="Genomic_DNA"/>
</dbReference>
<dbReference type="HOGENOM" id="CLU_2320790_0_0_1"/>
<reference evidence="1 2" key="1">
    <citation type="submission" date="2014-04" db="EMBL/GenBank/DDBJ databases">
        <authorList>
            <consortium name="DOE Joint Genome Institute"/>
            <person name="Kuo A."/>
            <person name="Kohler A."/>
            <person name="Nagy L.G."/>
            <person name="Floudas D."/>
            <person name="Copeland A."/>
            <person name="Barry K.W."/>
            <person name="Cichocki N."/>
            <person name="Veneault-Fourrey C."/>
            <person name="LaButti K."/>
            <person name="Lindquist E.A."/>
            <person name="Lipzen A."/>
            <person name="Lundell T."/>
            <person name="Morin E."/>
            <person name="Murat C."/>
            <person name="Sun H."/>
            <person name="Tunlid A."/>
            <person name="Henrissat B."/>
            <person name="Grigoriev I.V."/>
            <person name="Hibbett D.S."/>
            <person name="Martin F."/>
            <person name="Nordberg H.P."/>
            <person name="Cantor M.N."/>
            <person name="Hua S.X."/>
        </authorList>
    </citation>
    <scope>NUCLEOTIDE SEQUENCE [LARGE SCALE GENOMIC DNA]</scope>
    <source>
        <strain evidence="1 2">LaAM-08-1</strain>
    </source>
</reference>
<sequence>MFAWRACFIKRAPFISDPLLSLKFPSAESPKLYPSAPLDSISPKDLLKFVPKGWDCFFLRLSIAQRRHFWFFYSLNPLIYSLYSVAHKDYCEYYISLRK</sequence>
<keyword evidence="2" id="KW-1185">Reference proteome</keyword>
<evidence type="ECO:0000313" key="2">
    <source>
        <dbReference type="Proteomes" id="UP000054477"/>
    </source>
</evidence>
<accession>A0A0C9XYH1</accession>
<evidence type="ECO:0000313" key="1">
    <source>
        <dbReference type="EMBL" id="KIK00883.1"/>
    </source>
</evidence>
<protein>
    <submittedName>
        <fullName evidence="1">Uncharacterized protein</fullName>
    </submittedName>
</protein>
<gene>
    <name evidence="1" type="ORF">K443DRAFT_594138</name>
</gene>
<proteinExistence type="predicted"/>
<reference evidence="2" key="2">
    <citation type="submission" date="2015-01" db="EMBL/GenBank/DDBJ databases">
        <title>Evolutionary Origins and Diversification of the Mycorrhizal Mutualists.</title>
        <authorList>
            <consortium name="DOE Joint Genome Institute"/>
            <consortium name="Mycorrhizal Genomics Consortium"/>
            <person name="Kohler A."/>
            <person name="Kuo A."/>
            <person name="Nagy L.G."/>
            <person name="Floudas D."/>
            <person name="Copeland A."/>
            <person name="Barry K.W."/>
            <person name="Cichocki N."/>
            <person name="Veneault-Fourrey C."/>
            <person name="LaButti K."/>
            <person name="Lindquist E.A."/>
            <person name="Lipzen A."/>
            <person name="Lundell T."/>
            <person name="Morin E."/>
            <person name="Murat C."/>
            <person name="Riley R."/>
            <person name="Ohm R."/>
            <person name="Sun H."/>
            <person name="Tunlid A."/>
            <person name="Henrissat B."/>
            <person name="Grigoriev I.V."/>
            <person name="Hibbett D.S."/>
            <person name="Martin F."/>
        </authorList>
    </citation>
    <scope>NUCLEOTIDE SEQUENCE [LARGE SCALE GENOMIC DNA]</scope>
    <source>
        <strain evidence="2">LaAM-08-1</strain>
    </source>
</reference>
<organism evidence="1 2">
    <name type="scientific">Laccaria amethystina LaAM-08-1</name>
    <dbReference type="NCBI Taxonomy" id="1095629"/>
    <lineage>
        <taxon>Eukaryota</taxon>
        <taxon>Fungi</taxon>
        <taxon>Dikarya</taxon>
        <taxon>Basidiomycota</taxon>
        <taxon>Agaricomycotina</taxon>
        <taxon>Agaricomycetes</taxon>
        <taxon>Agaricomycetidae</taxon>
        <taxon>Agaricales</taxon>
        <taxon>Agaricineae</taxon>
        <taxon>Hydnangiaceae</taxon>
        <taxon>Laccaria</taxon>
    </lineage>
</organism>
<dbReference type="AlphaFoldDB" id="A0A0C9XYH1"/>